<organism evidence="1 2">
    <name type="scientific">Flavobacterium luminosum</name>
    <dbReference type="NCBI Taxonomy" id="2949086"/>
    <lineage>
        <taxon>Bacteria</taxon>
        <taxon>Pseudomonadati</taxon>
        <taxon>Bacteroidota</taxon>
        <taxon>Flavobacteriia</taxon>
        <taxon>Flavobacteriales</taxon>
        <taxon>Flavobacteriaceae</taxon>
        <taxon>Flavobacterium</taxon>
    </lineage>
</organism>
<protein>
    <submittedName>
        <fullName evidence="1">Uncharacterized protein</fullName>
    </submittedName>
</protein>
<dbReference type="Proteomes" id="UP001317191">
    <property type="component" value="Unassembled WGS sequence"/>
</dbReference>
<dbReference type="RefSeq" id="WP_250593199.1">
    <property type="nucleotide sequence ID" value="NZ_JAMLJM010000009.1"/>
</dbReference>
<evidence type="ECO:0000313" key="2">
    <source>
        <dbReference type="Proteomes" id="UP001317191"/>
    </source>
</evidence>
<reference evidence="1 2" key="1">
    <citation type="submission" date="2022-05" db="EMBL/GenBank/DDBJ databases">
        <title>Flavobacterium sp., isolated from activated sludge.</title>
        <authorList>
            <person name="Ran Q."/>
        </authorList>
    </citation>
    <scope>NUCLEOTIDE SEQUENCE [LARGE SCALE GENOMIC DNA]</scope>
    <source>
        <strain evidence="1 2">HXWNR70</strain>
    </source>
</reference>
<sequence length="91" mass="10401">MTVLPSVKAVKMHMVTSCSSFCSNSEKKPTCPKEKCFLNVNFNVGQFVLFENPDYVGHYFAEEILKPHLHGQSLFIDYFKNSIWQPPEATV</sequence>
<gene>
    <name evidence="1" type="ORF">NAT50_10575</name>
</gene>
<accession>A0ABT0TQM5</accession>
<name>A0ABT0TQM5_9FLAO</name>
<evidence type="ECO:0000313" key="1">
    <source>
        <dbReference type="EMBL" id="MCL9809802.1"/>
    </source>
</evidence>
<keyword evidence="2" id="KW-1185">Reference proteome</keyword>
<comment type="caution">
    <text evidence="1">The sequence shown here is derived from an EMBL/GenBank/DDBJ whole genome shotgun (WGS) entry which is preliminary data.</text>
</comment>
<dbReference type="EMBL" id="JAMLJM010000009">
    <property type="protein sequence ID" value="MCL9809802.1"/>
    <property type="molecule type" value="Genomic_DNA"/>
</dbReference>
<proteinExistence type="predicted"/>